<dbReference type="Pfam" id="PF00646">
    <property type="entry name" value="F-box"/>
    <property type="match status" value="1"/>
</dbReference>
<dbReference type="Proteomes" id="UP001190926">
    <property type="component" value="Unassembled WGS sequence"/>
</dbReference>
<accession>A0AAD4NWW2</accession>
<protein>
    <recommendedName>
        <fullName evidence="1">F-box domain-containing protein</fullName>
    </recommendedName>
</protein>
<dbReference type="EMBL" id="SDAM02029658">
    <property type="protein sequence ID" value="KAH6754972.1"/>
    <property type="molecule type" value="Genomic_DNA"/>
</dbReference>
<evidence type="ECO:0000259" key="1">
    <source>
        <dbReference type="Pfam" id="PF00646"/>
    </source>
</evidence>
<dbReference type="InterPro" id="IPR036047">
    <property type="entry name" value="F-box-like_dom_sf"/>
</dbReference>
<feature type="domain" description="F-box" evidence="1">
    <location>
        <begin position="15"/>
        <end position="48"/>
    </location>
</feature>
<comment type="caution">
    <text evidence="2">The sequence shown here is derived from an EMBL/GenBank/DDBJ whole genome shotgun (WGS) entry which is preliminary data.</text>
</comment>
<reference evidence="2 3" key="1">
    <citation type="journal article" date="2021" name="Nat. Commun.">
        <title>Incipient diploidization of the medicinal plant Perilla within 10,000 years.</title>
        <authorList>
            <person name="Zhang Y."/>
            <person name="Shen Q."/>
            <person name="Leng L."/>
            <person name="Zhang D."/>
            <person name="Chen S."/>
            <person name="Shi Y."/>
            <person name="Ning Z."/>
            <person name="Chen S."/>
        </authorList>
    </citation>
    <scope>NUCLEOTIDE SEQUENCE [LARGE SCALE GENOMIC DNA]</scope>
    <source>
        <strain evidence="3">cv. PC099</strain>
    </source>
</reference>
<organism evidence="2 3">
    <name type="scientific">Perilla frutescens var. hirtella</name>
    <name type="common">Perilla citriodora</name>
    <name type="synonym">Perilla setoyensis</name>
    <dbReference type="NCBI Taxonomy" id="608512"/>
    <lineage>
        <taxon>Eukaryota</taxon>
        <taxon>Viridiplantae</taxon>
        <taxon>Streptophyta</taxon>
        <taxon>Embryophyta</taxon>
        <taxon>Tracheophyta</taxon>
        <taxon>Spermatophyta</taxon>
        <taxon>Magnoliopsida</taxon>
        <taxon>eudicotyledons</taxon>
        <taxon>Gunneridae</taxon>
        <taxon>Pentapetalae</taxon>
        <taxon>asterids</taxon>
        <taxon>lamiids</taxon>
        <taxon>Lamiales</taxon>
        <taxon>Lamiaceae</taxon>
        <taxon>Nepetoideae</taxon>
        <taxon>Elsholtzieae</taxon>
        <taxon>Perilla</taxon>
    </lineage>
</organism>
<dbReference type="SUPFAM" id="SSF81383">
    <property type="entry name" value="F-box domain"/>
    <property type="match status" value="1"/>
</dbReference>
<sequence length="421" mass="48638">MEKGKRIETVNGVINLLPEDIILHIQSFLTGREAARAALLSKSWYNAWFTRPTLEFDEHDFKNYYLNSNPFEEFATKTMQRYHDLNLKITSFRLRTYKFTEKNKLVSHNLIVDAMKIGATDLKIELPFFELPPEVLESETLVRLSVTRCNINVGKLKCSRRLESLSLSNLFIDYRDTIYSGILTLAKLKCLFLERVNVYNLFFSNFESRFPCLKDLSLVECQGYTRIEIDSTSLERLTFVQQNALKAVLDVPNIRKFSYTSYGLPSLSFKSATSREWESDISINCRRLQSCSWILSLKRRLLTKLSTSRISLSLNRLRFKYDRSDVKAVAKPVVLENLTIDSSSAFSSDLLLQLFKVCHPKFITHRSKTEGDLLDVSNMSGFMVVKVEVYVMICGEWRLKKPTDGASTTPVKFCFQLRWGS</sequence>
<proteinExistence type="predicted"/>
<evidence type="ECO:0000313" key="3">
    <source>
        <dbReference type="Proteomes" id="UP001190926"/>
    </source>
</evidence>
<gene>
    <name evidence="2" type="ORF">C2S53_019055</name>
</gene>
<evidence type="ECO:0000313" key="2">
    <source>
        <dbReference type="EMBL" id="KAH6754972.1"/>
    </source>
</evidence>
<dbReference type="InterPro" id="IPR032675">
    <property type="entry name" value="LRR_dom_sf"/>
</dbReference>
<keyword evidence="3" id="KW-1185">Reference proteome</keyword>
<dbReference type="InterPro" id="IPR055294">
    <property type="entry name" value="FBL60-like"/>
</dbReference>
<dbReference type="PANTHER" id="PTHR31293">
    <property type="entry name" value="RNI-LIKE SUPERFAMILY PROTEIN"/>
    <property type="match status" value="1"/>
</dbReference>
<dbReference type="AlphaFoldDB" id="A0AAD4NWW2"/>
<dbReference type="Gene3D" id="3.80.10.10">
    <property type="entry name" value="Ribonuclease Inhibitor"/>
    <property type="match status" value="1"/>
</dbReference>
<name>A0AAD4NWW2_PERFH</name>
<dbReference type="InterPro" id="IPR001810">
    <property type="entry name" value="F-box_dom"/>
</dbReference>
<dbReference type="PANTHER" id="PTHR31293:SF12">
    <property type="entry name" value="RNI-LIKE SUPERFAMILY PROTEIN"/>
    <property type="match status" value="1"/>
</dbReference>